<protein>
    <recommendedName>
        <fullName evidence="3">Immunity protein Imm1</fullName>
    </recommendedName>
</protein>
<keyword evidence="2" id="KW-1185">Reference proteome</keyword>
<evidence type="ECO:0008006" key="3">
    <source>
        <dbReference type="Google" id="ProtNLM"/>
    </source>
</evidence>
<dbReference type="EMBL" id="CP118615">
    <property type="protein sequence ID" value="WDZ84233.1"/>
    <property type="molecule type" value="Genomic_DNA"/>
</dbReference>
<evidence type="ECO:0000313" key="1">
    <source>
        <dbReference type="EMBL" id="WDZ84233.1"/>
    </source>
</evidence>
<name>A0ABY7ZQ84_9ACTN</name>
<organism evidence="1 2">
    <name type="scientific">Micromonospora cathayae</name>
    <dbReference type="NCBI Taxonomy" id="3028804"/>
    <lineage>
        <taxon>Bacteria</taxon>
        <taxon>Bacillati</taxon>
        <taxon>Actinomycetota</taxon>
        <taxon>Actinomycetes</taxon>
        <taxon>Micromonosporales</taxon>
        <taxon>Micromonosporaceae</taxon>
        <taxon>Micromonospora</taxon>
    </lineage>
</organism>
<dbReference type="RefSeq" id="WP_275030796.1">
    <property type="nucleotide sequence ID" value="NZ_CP118615.1"/>
</dbReference>
<accession>A0ABY7ZQ84</accession>
<dbReference type="Proteomes" id="UP001219605">
    <property type="component" value="Chromosome"/>
</dbReference>
<reference evidence="1 2" key="1">
    <citation type="submission" date="2023-02" db="EMBL/GenBank/DDBJ databases">
        <authorList>
            <person name="Mo P."/>
        </authorList>
    </citation>
    <scope>NUCLEOTIDE SEQUENCE [LARGE SCALE GENOMIC DNA]</scope>
    <source>
        <strain evidence="1 2">HUAS 3</strain>
    </source>
</reference>
<gene>
    <name evidence="1" type="ORF">PVK37_27860</name>
</gene>
<evidence type="ECO:0000313" key="2">
    <source>
        <dbReference type="Proteomes" id="UP001219605"/>
    </source>
</evidence>
<sequence>MTDDMRISDSGRGLSFRLSADEAAEVARVLREHEATRPDVPVDVLAVLRDVTGREPDRSDVPPPKVDPVAVAPSWEVGPFKVALMLSAQLAGLEFTADDGRVMVAVLTLPELTGLSPVLAVQARRAAESVSTADEVTAACRDAIGRDPFENAG</sequence>
<proteinExistence type="predicted"/>